<accession>A0ABR2YQX5</accession>
<dbReference type="EMBL" id="JALJOT010000007">
    <property type="protein sequence ID" value="KAK9908991.1"/>
    <property type="molecule type" value="Genomic_DNA"/>
</dbReference>
<dbReference type="Proteomes" id="UP001491310">
    <property type="component" value="Unassembled WGS sequence"/>
</dbReference>
<evidence type="ECO:0000313" key="2">
    <source>
        <dbReference type="EMBL" id="KAK9908991.1"/>
    </source>
</evidence>
<feature type="region of interest" description="Disordered" evidence="1">
    <location>
        <begin position="194"/>
        <end position="268"/>
    </location>
</feature>
<reference evidence="2 3" key="1">
    <citation type="journal article" date="2024" name="Nat. Commun.">
        <title>Phylogenomics reveals the evolutionary origins of lichenization in chlorophyte algae.</title>
        <authorList>
            <person name="Puginier C."/>
            <person name="Libourel C."/>
            <person name="Otte J."/>
            <person name="Skaloud P."/>
            <person name="Haon M."/>
            <person name="Grisel S."/>
            <person name="Petersen M."/>
            <person name="Berrin J.G."/>
            <person name="Delaux P.M."/>
            <person name="Dal Grande F."/>
            <person name="Keller J."/>
        </authorList>
    </citation>
    <scope>NUCLEOTIDE SEQUENCE [LARGE SCALE GENOMIC DNA]</scope>
    <source>
        <strain evidence="2 3">SAG 216-7</strain>
    </source>
</reference>
<organism evidence="2 3">
    <name type="scientific">Coccomyxa subellipsoidea</name>
    <dbReference type="NCBI Taxonomy" id="248742"/>
    <lineage>
        <taxon>Eukaryota</taxon>
        <taxon>Viridiplantae</taxon>
        <taxon>Chlorophyta</taxon>
        <taxon>core chlorophytes</taxon>
        <taxon>Trebouxiophyceae</taxon>
        <taxon>Trebouxiophyceae incertae sedis</taxon>
        <taxon>Coccomyxaceae</taxon>
        <taxon>Coccomyxa</taxon>
    </lineage>
</organism>
<comment type="caution">
    <text evidence="2">The sequence shown here is derived from an EMBL/GenBank/DDBJ whole genome shotgun (WGS) entry which is preliminary data.</text>
</comment>
<evidence type="ECO:0000313" key="3">
    <source>
        <dbReference type="Proteomes" id="UP001491310"/>
    </source>
</evidence>
<proteinExistence type="predicted"/>
<sequence>MQRAVTFGASTGSAGPALGPYRMKNFRFRLMPLIEALQTKFGTDLALIQLWTIINGQKWSHLTKPHLRGVVAQTDINTSAIRDPALHSFQQKCCQQGIQGAALGMLGKAWSTGSACVIQNVDNLPHSLHPRTHLEGGEGVADVVYIPIYDQLTSEAGGVQGVLEVLVHSNAADPMVVANTITFVGTKLNQLQMGLGKPQQQHPHPFGSSRCGAQRPSHHYHHQQQQEQRVMAPGLQAGSVAWSPKHERSSSPTSPLHLVPPAKFGPRMSRTTSMRNVSMADVCGSC</sequence>
<gene>
    <name evidence="2" type="ORF">WJX75_005700</name>
</gene>
<evidence type="ECO:0000256" key="1">
    <source>
        <dbReference type="SAM" id="MobiDB-lite"/>
    </source>
</evidence>
<keyword evidence="3" id="KW-1185">Reference proteome</keyword>
<name>A0ABR2YQX5_9CHLO</name>
<protein>
    <submittedName>
        <fullName evidence="2">Uncharacterized protein</fullName>
    </submittedName>
</protein>